<dbReference type="Proteomes" id="UP000199476">
    <property type="component" value="Unassembled WGS sequence"/>
</dbReference>
<feature type="domain" description="YqgF/RNase H-like" evidence="1">
    <location>
        <begin position="2"/>
        <end position="89"/>
    </location>
</feature>
<dbReference type="OrthoDB" id="5161at2"/>
<evidence type="ECO:0000313" key="2">
    <source>
        <dbReference type="EMBL" id="SDL15662.1"/>
    </source>
</evidence>
<dbReference type="EMBL" id="FNGO01000002">
    <property type="protein sequence ID" value="SDL15662.1"/>
    <property type="molecule type" value="Genomic_DNA"/>
</dbReference>
<dbReference type="AlphaFoldDB" id="A0A1G9HS26"/>
<dbReference type="GO" id="GO:0006139">
    <property type="term" value="P:nucleobase-containing compound metabolic process"/>
    <property type="evidence" value="ECO:0007669"/>
    <property type="project" value="InterPro"/>
</dbReference>
<protein>
    <submittedName>
        <fullName evidence="2">RNase H-fold protein, predicted Holliday junction resolvase</fullName>
    </submittedName>
</protein>
<organism evidence="2 3">
    <name type="scientific">Halarsenatibacter silvermanii</name>
    <dbReference type="NCBI Taxonomy" id="321763"/>
    <lineage>
        <taxon>Bacteria</taxon>
        <taxon>Bacillati</taxon>
        <taxon>Bacillota</taxon>
        <taxon>Clostridia</taxon>
        <taxon>Halanaerobiales</taxon>
        <taxon>Halarsenatibacteraceae</taxon>
        <taxon>Halarsenatibacter</taxon>
    </lineage>
</organism>
<dbReference type="Gene3D" id="3.30.420.140">
    <property type="entry name" value="YqgF/RNase H-like domain"/>
    <property type="match status" value="1"/>
</dbReference>
<dbReference type="SMART" id="SM00732">
    <property type="entry name" value="YqgFc"/>
    <property type="match status" value="1"/>
</dbReference>
<reference evidence="2 3" key="1">
    <citation type="submission" date="2016-10" db="EMBL/GenBank/DDBJ databases">
        <authorList>
            <person name="de Groot N.N."/>
        </authorList>
    </citation>
    <scope>NUCLEOTIDE SEQUENCE [LARGE SCALE GENOMIC DNA]</scope>
    <source>
        <strain evidence="2 3">SLAS-1</strain>
    </source>
</reference>
<evidence type="ECO:0000259" key="1">
    <source>
        <dbReference type="SMART" id="SM00732"/>
    </source>
</evidence>
<gene>
    <name evidence="2" type="ORF">SAMN04488692_10218</name>
</gene>
<dbReference type="STRING" id="321763.SAMN04488692_10218"/>
<name>A0A1G9HS26_9FIRM</name>
<keyword evidence="3" id="KW-1185">Reference proteome</keyword>
<sequence>MSDIIALDPGREKVGAAVLTGKGEVCEMTIISRDEAAAGTGKLVEEYHPRHLVIGSGTGSRRLAEELLPGLSEDIELHFVEEKNSTREAQKLYFKEEGGFFLQFISRFIGWRTSRPLDDYAAVILGRRFLENE</sequence>
<dbReference type="InterPro" id="IPR012337">
    <property type="entry name" value="RNaseH-like_sf"/>
</dbReference>
<dbReference type="RefSeq" id="WP_089757820.1">
    <property type="nucleotide sequence ID" value="NZ_FNGO01000002.1"/>
</dbReference>
<accession>A0A1G9HS26</accession>
<dbReference type="SUPFAM" id="SSF53098">
    <property type="entry name" value="Ribonuclease H-like"/>
    <property type="match status" value="1"/>
</dbReference>
<dbReference type="InterPro" id="IPR037027">
    <property type="entry name" value="YqgF/RNaseH-like_dom_sf"/>
</dbReference>
<dbReference type="InterPro" id="IPR006641">
    <property type="entry name" value="YqgF/RNaseH-like_dom"/>
</dbReference>
<proteinExistence type="predicted"/>
<evidence type="ECO:0000313" key="3">
    <source>
        <dbReference type="Proteomes" id="UP000199476"/>
    </source>
</evidence>